<dbReference type="EMBL" id="JAFNEN010001375">
    <property type="protein sequence ID" value="KAG8173990.1"/>
    <property type="molecule type" value="Genomic_DNA"/>
</dbReference>
<accession>A0AAV6TRG9</accession>
<organism evidence="1 2">
    <name type="scientific">Oedothorax gibbosus</name>
    <dbReference type="NCBI Taxonomy" id="931172"/>
    <lineage>
        <taxon>Eukaryota</taxon>
        <taxon>Metazoa</taxon>
        <taxon>Ecdysozoa</taxon>
        <taxon>Arthropoda</taxon>
        <taxon>Chelicerata</taxon>
        <taxon>Arachnida</taxon>
        <taxon>Araneae</taxon>
        <taxon>Araneomorphae</taxon>
        <taxon>Entelegynae</taxon>
        <taxon>Araneoidea</taxon>
        <taxon>Linyphiidae</taxon>
        <taxon>Erigoninae</taxon>
        <taxon>Oedothorax</taxon>
    </lineage>
</organism>
<dbReference type="AlphaFoldDB" id="A0AAV6TRG9"/>
<evidence type="ECO:0000313" key="1">
    <source>
        <dbReference type="EMBL" id="KAG8173990.1"/>
    </source>
</evidence>
<comment type="caution">
    <text evidence="1">The sequence shown here is derived from an EMBL/GenBank/DDBJ whole genome shotgun (WGS) entry which is preliminary data.</text>
</comment>
<reference evidence="1 2" key="1">
    <citation type="journal article" date="2022" name="Nat. Ecol. Evol.">
        <title>A masculinizing supergene underlies an exaggerated male reproductive morph in a spider.</title>
        <authorList>
            <person name="Hendrickx F."/>
            <person name="De Corte Z."/>
            <person name="Sonet G."/>
            <person name="Van Belleghem S.M."/>
            <person name="Kostlbacher S."/>
            <person name="Vangestel C."/>
        </authorList>
    </citation>
    <scope>NUCLEOTIDE SEQUENCE [LARGE SCALE GENOMIC DNA]</scope>
    <source>
        <strain evidence="1">W744_W776</strain>
    </source>
</reference>
<keyword evidence="2" id="KW-1185">Reference proteome</keyword>
<protein>
    <submittedName>
        <fullName evidence="1">Uncharacterized protein</fullName>
    </submittedName>
</protein>
<evidence type="ECO:0000313" key="2">
    <source>
        <dbReference type="Proteomes" id="UP000827092"/>
    </source>
</evidence>
<gene>
    <name evidence="1" type="ORF">JTE90_029415</name>
</gene>
<dbReference type="Proteomes" id="UP000827092">
    <property type="component" value="Unassembled WGS sequence"/>
</dbReference>
<sequence length="83" mass="8956">MQELSSSQSLNACSCSNSAAVCRDSFSTADSWRFSCFLFVSGLVLWITSFERYLGQFGKVDGTAPSLILSCCSFAVTSSHFSS</sequence>
<proteinExistence type="predicted"/>
<name>A0AAV6TRG9_9ARAC</name>